<organism evidence="1 2">
    <name type="scientific">Caenorhabditis angaria</name>
    <dbReference type="NCBI Taxonomy" id="860376"/>
    <lineage>
        <taxon>Eukaryota</taxon>
        <taxon>Metazoa</taxon>
        <taxon>Ecdysozoa</taxon>
        <taxon>Nematoda</taxon>
        <taxon>Chromadorea</taxon>
        <taxon>Rhabditida</taxon>
        <taxon>Rhabditina</taxon>
        <taxon>Rhabditomorpha</taxon>
        <taxon>Rhabditoidea</taxon>
        <taxon>Rhabditidae</taxon>
        <taxon>Peloderinae</taxon>
        <taxon>Caenorhabditis</taxon>
    </lineage>
</organism>
<name>A0A9P1N1R7_9PELO</name>
<protein>
    <submittedName>
        <fullName evidence="1">Uncharacterized protein</fullName>
    </submittedName>
</protein>
<dbReference type="AlphaFoldDB" id="A0A9P1N1R7"/>
<reference evidence="1" key="1">
    <citation type="submission" date="2022-11" db="EMBL/GenBank/DDBJ databases">
        <authorList>
            <person name="Kikuchi T."/>
        </authorList>
    </citation>
    <scope>NUCLEOTIDE SEQUENCE</scope>
    <source>
        <strain evidence="1">PS1010</strain>
    </source>
</reference>
<gene>
    <name evidence="1" type="ORF">CAMP_LOCUS7337</name>
</gene>
<keyword evidence="2" id="KW-1185">Reference proteome</keyword>
<evidence type="ECO:0000313" key="2">
    <source>
        <dbReference type="Proteomes" id="UP001152747"/>
    </source>
</evidence>
<evidence type="ECO:0000313" key="1">
    <source>
        <dbReference type="EMBL" id="CAI5444700.1"/>
    </source>
</evidence>
<sequence length="206" mass="24403">MIIIEDIKELEDVNKISNEKDAADSLMDQNYLKKLVNCKICDKQMNIASRRLKRKRDNTNEEIYTYYWRCRKTDGSDCSSGSVRDESWFSNLHVDIKTILKVFVLHGKRYNKKSISNLVKLNYKTVLEYTNLLQEIALRYNLMEVNKFIIIIEDIKEIEDVDKLKNEKDAVDSLMDKNYLKNEVYCKICDKQMLIACRRLKHEIAT</sequence>
<proteinExistence type="predicted"/>
<dbReference type="Proteomes" id="UP001152747">
    <property type="component" value="Unassembled WGS sequence"/>
</dbReference>
<accession>A0A9P1N1R7</accession>
<comment type="caution">
    <text evidence="1">The sequence shown here is derived from an EMBL/GenBank/DDBJ whole genome shotgun (WGS) entry which is preliminary data.</text>
</comment>
<dbReference type="EMBL" id="CANHGI010000003">
    <property type="protein sequence ID" value="CAI5444700.1"/>
    <property type="molecule type" value="Genomic_DNA"/>
</dbReference>